<dbReference type="Proteomes" id="UP001152561">
    <property type="component" value="Unassembled WGS sequence"/>
</dbReference>
<proteinExistence type="predicted"/>
<evidence type="ECO:0000313" key="2">
    <source>
        <dbReference type="Proteomes" id="UP001152561"/>
    </source>
</evidence>
<name>A0A9Q1QWW8_9SOLA</name>
<comment type="caution">
    <text evidence="1">The sequence shown here is derived from an EMBL/GenBank/DDBJ whole genome shotgun (WGS) entry which is preliminary data.</text>
</comment>
<keyword evidence="2" id="KW-1185">Reference proteome</keyword>
<dbReference type="OrthoDB" id="1298727at2759"/>
<protein>
    <submittedName>
        <fullName evidence="1">Uncharacterized protein</fullName>
    </submittedName>
</protein>
<dbReference type="AlphaFoldDB" id="A0A9Q1QWW8"/>
<sequence>MPDLDTAEPKEIAQDECLGNKVEDGVVKERTPEESDLAHRSEELEERVNYGINRASEFCCRTGKKFGVFSAISIHKRDRLL</sequence>
<reference evidence="2" key="1">
    <citation type="journal article" date="2023" name="Proc. Natl. Acad. Sci. U.S.A.">
        <title>Genomic and structural basis for evolution of tropane alkaloid biosynthesis.</title>
        <authorList>
            <person name="Wanga Y.-J."/>
            <person name="Taina T."/>
            <person name="Yua J.-Y."/>
            <person name="Lia J."/>
            <person name="Xua B."/>
            <person name="Chenc J."/>
            <person name="D'Auriad J.C."/>
            <person name="Huanga J.-P."/>
            <person name="Huanga S.-X."/>
        </authorList>
    </citation>
    <scope>NUCLEOTIDE SEQUENCE [LARGE SCALE GENOMIC DNA]</scope>
    <source>
        <strain evidence="2">cv. KIB-2019</strain>
    </source>
</reference>
<dbReference type="EMBL" id="JAJAGQ010000020">
    <property type="protein sequence ID" value="KAJ8532311.1"/>
    <property type="molecule type" value="Genomic_DNA"/>
</dbReference>
<organism evidence="1 2">
    <name type="scientific">Anisodus acutangulus</name>
    <dbReference type="NCBI Taxonomy" id="402998"/>
    <lineage>
        <taxon>Eukaryota</taxon>
        <taxon>Viridiplantae</taxon>
        <taxon>Streptophyta</taxon>
        <taxon>Embryophyta</taxon>
        <taxon>Tracheophyta</taxon>
        <taxon>Spermatophyta</taxon>
        <taxon>Magnoliopsida</taxon>
        <taxon>eudicotyledons</taxon>
        <taxon>Gunneridae</taxon>
        <taxon>Pentapetalae</taxon>
        <taxon>asterids</taxon>
        <taxon>lamiids</taxon>
        <taxon>Solanales</taxon>
        <taxon>Solanaceae</taxon>
        <taxon>Solanoideae</taxon>
        <taxon>Hyoscyameae</taxon>
        <taxon>Anisodus</taxon>
    </lineage>
</organism>
<evidence type="ECO:0000313" key="1">
    <source>
        <dbReference type="EMBL" id="KAJ8532311.1"/>
    </source>
</evidence>
<gene>
    <name evidence="1" type="ORF">K7X08_012234</name>
</gene>
<accession>A0A9Q1QWW8</accession>